<evidence type="ECO:0000313" key="1">
    <source>
        <dbReference type="EMBL" id="TDQ37382.1"/>
    </source>
</evidence>
<accession>A0A4R6TX88</accession>
<gene>
    <name evidence="1" type="ORF">EV213_11316</name>
</gene>
<dbReference type="Proteomes" id="UP000295632">
    <property type="component" value="Unassembled WGS sequence"/>
</dbReference>
<comment type="caution">
    <text evidence="1">The sequence shown here is derived from an EMBL/GenBank/DDBJ whole genome shotgun (WGS) entry which is preliminary data.</text>
</comment>
<evidence type="ECO:0000313" key="2">
    <source>
        <dbReference type="Proteomes" id="UP000295632"/>
    </source>
</evidence>
<name>A0A4R6TX88_9BACI</name>
<sequence>MSDYGDLIPFSLTAGVKNLDYDIEAINLISQVGIEFIIQGFDCGNEPINVKIFFDTFPVAYKLTNESFTENINMAIGKVRSQTGTLDTKIFEVKNSSYIKGLNSQTFNGEGVEDLRHFLIYLVDDYIEVAAYDAPIVTIYEDKD</sequence>
<dbReference type="EMBL" id="SNYJ01000013">
    <property type="protein sequence ID" value="TDQ37382.1"/>
    <property type="molecule type" value="Genomic_DNA"/>
</dbReference>
<dbReference type="AlphaFoldDB" id="A0A4R6TX88"/>
<protein>
    <submittedName>
        <fullName evidence="1">Uncharacterized protein</fullName>
    </submittedName>
</protein>
<proteinExistence type="predicted"/>
<organism evidence="1 2">
    <name type="scientific">Aureibacillus halotolerans</name>
    <dbReference type="NCBI Taxonomy" id="1508390"/>
    <lineage>
        <taxon>Bacteria</taxon>
        <taxon>Bacillati</taxon>
        <taxon>Bacillota</taxon>
        <taxon>Bacilli</taxon>
        <taxon>Bacillales</taxon>
        <taxon>Bacillaceae</taxon>
        <taxon>Aureibacillus</taxon>
    </lineage>
</organism>
<dbReference type="OrthoDB" id="9133300at2"/>
<dbReference type="RefSeq" id="WP_133581233.1">
    <property type="nucleotide sequence ID" value="NZ_SNYJ01000013.1"/>
</dbReference>
<reference evidence="1 2" key="1">
    <citation type="submission" date="2019-03" db="EMBL/GenBank/DDBJ databases">
        <title>Genomic Encyclopedia of Type Strains, Phase IV (KMG-IV): sequencing the most valuable type-strain genomes for metagenomic binning, comparative biology and taxonomic classification.</title>
        <authorList>
            <person name="Goeker M."/>
        </authorList>
    </citation>
    <scope>NUCLEOTIDE SEQUENCE [LARGE SCALE GENOMIC DNA]</scope>
    <source>
        <strain evidence="1 2">DSM 28697</strain>
    </source>
</reference>
<keyword evidence="2" id="KW-1185">Reference proteome</keyword>